<accession>A0A146LZX1</accession>
<proteinExistence type="predicted"/>
<evidence type="ECO:0000313" key="2">
    <source>
        <dbReference type="EMBL" id="JAQ13144.1"/>
    </source>
</evidence>
<name>A0A146LZX1_LYGHE</name>
<sequence>LPWLHCCCCCCTNLRPSTTAPTHTSAVCTAPDSRTPLPSTSPLSAASTDPSASCPLSSQNSCTPDSNFGCICARPTVVGTHSLRSLCCSFGTPLLLATRVFVPGLRTLFLHTFVRLLSTTGLPRCTAPSTYSFLLPTTCTPLRSSPLPLLLSTFSPVVLFSFFFPPHSLFSLYFSLPNPLLSVLSCTMFPTCIVVSSPILVVVVVV</sequence>
<feature type="transmembrane region" description="Helical" evidence="1">
    <location>
        <begin position="149"/>
        <end position="174"/>
    </location>
</feature>
<dbReference type="AlphaFoldDB" id="A0A146LZX1"/>
<feature type="non-terminal residue" evidence="2">
    <location>
        <position position="1"/>
    </location>
</feature>
<keyword evidence="1" id="KW-0812">Transmembrane</keyword>
<gene>
    <name evidence="2" type="ORF">g.4800</name>
</gene>
<feature type="non-terminal residue" evidence="2">
    <location>
        <position position="206"/>
    </location>
</feature>
<reference evidence="2" key="1">
    <citation type="journal article" date="2016" name="Gigascience">
        <title>De novo construction of an expanded transcriptome assembly for the western tarnished plant bug, Lygus hesperus.</title>
        <authorList>
            <person name="Tassone E.E."/>
            <person name="Geib S.M."/>
            <person name="Hall B."/>
            <person name="Fabrick J.A."/>
            <person name="Brent C.S."/>
            <person name="Hull J.J."/>
        </authorList>
    </citation>
    <scope>NUCLEOTIDE SEQUENCE</scope>
</reference>
<organism evidence="2">
    <name type="scientific">Lygus hesperus</name>
    <name type="common">Western plant bug</name>
    <dbReference type="NCBI Taxonomy" id="30085"/>
    <lineage>
        <taxon>Eukaryota</taxon>
        <taxon>Metazoa</taxon>
        <taxon>Ecdysozoa</taxon>
        <taxon>Arthropoda</taxon>
        <taxon>Hexapoda</taxon>
        <taxon>Insecta</taxon>
        <taxon>Pterygota</taxon>
        <taxon>Neoptera</taxon>
        <taxon>Paraneoptera</taxon>
        <taxon>Hemiptera</taxon>
        <taxon>Heteroptera</taxon>
        <taxon>Panheteroptera</taxon>
        <taxon>Cimicomorpha</taxon>
        <taxon>Miridae</taxon>
        <taxon>Mirini</taxon>
        <taxon>Lygus</taxon>
    </lineage>
</organism>
<dbReference type="EMBL" id="GDHC01005485">
    <property type="protein sequence ID" value="JAQ13144.1"/>
    <property type="molecule type" value="Transcribed_RNA"/>
</dbReference>
<keyword evidence="1" id="KW-0472">Membrane</keyword>
<feature type="transmembrane region" description="Helical" evidence="1">
    <location>
        <begin position="180"/>
        <end position="205"/>
    </location>
</feature>
<protein>
    <submittedName>
        <fullName evidence="2">Uncharacterized protein</fullName>
    </submittedName>
</protein>
<evidence type="ECO:0000256" key="1">
    <source>
        <dbReference type="SAM" id="Phobius"/>
    </source>
</evidence>
<keyword evidence="1" id="KW-1133">Transmembrane helix</keyword>